<organism evidence="1 2">
    <name type="scientific">Marchantia polymorpha</name>
    <name type="common">Common liverwort</name>
    <name type="synonym">Marchantia aquatica</name>
    <dbReference type="NCBI Taxonomy" id="3197"/>
    <lineage>
        <taxon>Eukaryota</taxon>
        <taxon>Viridiplantae</taxon>
        <taxon>Streptophyta</taxon>
        <taxon>Embryophyta</taxon>
        <taxon>Marchantiophyta</taxon>
        <taxon>Marchantiopsida</taxon>
        <taxon>Marchantiidae</taxon>
        <taxon>Marchantiales</taxon>
        <taxon>Marchantiaceae</taxon>
        <taxon>Marchantia</taxon>
    </lineage>
</organism>
<reference evidence="2" key="1">
    <citation type="journal article" date="2017" name="Cell">
        <title>Insights into land plant evolution garnered from the Marchantia polymorpha genome.</title>
        <authorList>
            <person name="Bowman J.L."/>
            <person name="Kohchi T."/>
            <person name="Yamato K.T."/>
            <person name="Jenkins J."/>
            <person name="Shu S."/>
            <person name="Ishizaki K."/>
            <person name="Yamaoka S."/>
            <person name="Nishihama R."/>
            <person name="Nakamura Y."/>
            <person name="Berger F."/>
            <person name="Adam C."/>
            <person name="Aki S.S."/>
            <person name="Althoff F."/>
            <person name="Araki T."/>
            <person name="Arteaga-Vazquez M.A."/>
            <person name="Balasubrmanian S."/>
            <person name="Barry K."/>
            <person name="Bauer D."/>
            <person name="Boehm C.R."/>
            <person name="Briginshaw L."/>
            <person name="Caballero-Perez J."/>
            <person name="Catarino B."/>
            <person name="Chen F."/>
            <person name="Chiyoda S."/>
            <person name="Chovatia M."/>
            <person name="Davies K.M."/>
            <person name="Delmans M."/>
            <person name="Demura T."/>
            <person name="Dierschke T."/>
            <person name="Dolan L."/>
            <person name="Dorantes-Acosta A.E."/>
            <person name="Eklund D.M."/>
            <person name="Florent S.N."/>
            <person name="Flores-Sandoval E."/>
            <person name="Fujiyama A."/>
            <person name="Fukuzawa H."/>
            <person name="Galik B."/>
            <person name="Grimanelli D."/>
            <person name="Grimwood J."/>
            <person name="Grossniklaus U."/>
            <person name="Hamada T."/>
            <person name="Haseloff J."/>
            <person name="Hetherington A.J."/>
            <person name="Higo A."/>
            <person name="Hirakawa Y."/>
            <person name="Hundley H.N."/>
            <person name="Ikeda Y."/>
            <person name="Inoue K."/>
            <person name="Inoue S.I."/>
            <person name="Ishida S."/>
            <person name="Jia Q."/>
            <person name="Kakita M."/>
            <person name="Kanazawa T."/>
            <person name="Kawai Y."/>
            <person name="Kawashima T."/>
            <person name="Kennedy M."/>
            <person name="Kinose K."/>
            <person name="Kinoshita T."/>
            <person name="Kohara Y."/>
            <person name="Koide E."/>
            <person name="Komatsu K."/>
            <person name="Kopischke S."/>
            <person name="Kubo M."/>
            <person name="Kyozuka J."/>
            <person name="Lagercrantz U."/>
            <person name="Lin S.S."/>
            <person name="Lindquist E."/>
            <person name="Lipzen A.M."/>
            <person name="Lu C.W."/>
            <person name="De Luna E."/>
            <person name="Martienssen R.A."/>
            <person name="Minamino N."/>
            <person name="Mizutani M."/>
            <person name="Mizutani M."/>
            <person name="Mochizuki N."/>
            <person name="Monte I."/>
            <person name="Mosher R."/>
            <person name="Nagasaki H."/>
            <person name="Nakagami H."/>
            <person name="Naramoto S."/>
            <person name="Nishitani K."/>
            <person name="Ohtani M."/>
            <person name="Okamoto T."/>
            <person name="Okumura M."/>
            <person name="Phillips J."/>
            <person name="Pollak B."/>
            <person name="Reinders A."/>
            <person name="Rovekamp M."/>
            <person name="Sano R."/>
            <person name="Sawa S."/>
            <person name="Schmid M.W."/>
            <person name="Shirakawa M."/>
            <person name="Solano R."/>
            <person name="Spunde A."/>
            <person name="Suetsugu N."/>
            <person name="Sugano S."/>
            <person name="Sugiyama A."/>
            <person name="Sun R."/>
            <person name="Suzuki Y."/>
            <person name="Takenaka M."/>
            <person name="Takezawa D."/>
            <person name="Tomogane H."/>
            <person name="Tsuzuki M."/>
            <person name="Ueda T."/>
            <person name="Umeda M."/>
            <person name="Ward J.M."/>
            <person name="Watanabe Y."/>
            <person name="Yazaki K."/>
            <person name="Yokoyama R."/>
            <person name="Yoshitake Y."/>
            <person name="Yotsui I."/>
            <person name="Zachgo S."/>
            <person name="Schmutz J."/>
        </authorList>
    </citation>
    <scope>NUCLEOTIDE SEQUENCE [LARGE SCALE GENOMIC DNA]</scope>
    <source>
        <strain evidence="2">Tak-1</strain>
    </source>
</reference>
<evidence type="ECO:0000313" key="1">
    <source>
        <dbReference type="EMBL" id="PTQ34678.1"/>
    </source>
</evidence>
<proteinExistence type="predicted"/>
<gene>
    <name evidence="1" type="ORF">MARPO_0077s0011</name>
</gene>
<dbReference type="AlphaFoldDB" id="A0A2R6WLD7"/>
<protein>
    <submittedName>
        <fullName evidence="1">Uncharacterized protein</fullName>
    </submittedName>
</protein>
<keyword evidence="2" id="KW-1185">Reference proteome</keyword>
<evidence type="ECO:0000313" key="2">
    <source>
        <dbReference type="Proteomes" id="UP000244005"/>
    </source>
</evidence>
<accession>A0A2R6WLD7</accession>
<name>A0A2R6WLD7_MARPO</name>
<sequence>MDSTLDNHTASISAAMCFSLDLISQTSACIFSKELRSSRWIGTVVILQTKFRQRAVRGQWILHLTASPTRHYCSLRKASKASEDHDVHEASQVLNYCLGISKVSTVASSE</sequence>
<dbReference type="EMBL" id="KZ772749">
    <property type="protein sequence ID" value="PTQ34678.1"/>
    <property type="molecule type" value="Genomic_DNA"/>
</dbReference>
<dbReference type="Proteomes" id="UP000244005">
    <property type="component" value="Unassembled WGS sequence"/>
</dbReference>